<dbReference type="SUPFAM" id="SSF109604">
    <property type="entry name" value="HD-domain/PDEase-like"/>
    <property type="match status" value="1"/>
</dbReference>
<evidence type="ECO:0000313" key="2">
    <source>
        <dbReference type="Proteomes" id="UP000537718"/>
    </source>
</evidence>
<accession>A0A7W8YSE0</accession>
<dbReference type="GO" id="GO:0016787">
    <property type="term" value="F:hydrolase activity"/>
    <property type="evidence" value="ECO:0007669"/>
    <property type="project" value="UniProtKB-KW"/>
</dbReference>
<dbReference type="Proteomes" id="UP000537718">
    <property type="component" value="Unassembled WGS sequence"/>
</dbReference>
<organism evidence="1 2">
    <name type="scientific">Pedobacter cryoconitis</name>
    <dbReference type="NCBI Taxonomy" id="188932"/>
    <lineage>
        <taxon>Bacteria</taxon>
        <taxon>Pseudomonadati</taxon>
        <taxon>Bacteroidota</taxon>
        <taxon>Sphingobacteriia</taxon>
        <taxon>Sphingobacteriales</taxon>
        <taxon>Sphingobacteriaceae</taxon>
        <taxon>Pedobacter</taxon>
    </lineage>
</organism>
<keyword evidence="1" id="KW-0378">Hydrolase</keyword>
<name>A0A7W8YSE0_9SPHI</name>
<gene>
    <name evidence="1" type="ORF">HDE69_001915</name>
</gene>
<dbReference type="Gene3D" id="1.10.3210.10">
    <property type="entry name" value="Hypothetical protein af1432"/>
    <property type="match status" value="1"/>
</dbReference>
<dbReference type="EMBL" id="JACHCF010000004">
    <property type="protein sequence ID" value="MBB5620862.1"/>
    <property type="molecule type" value="Genomic_DNA"/>
</dbReference>
<comment type="caution">
    <text evidence="1">The sequence shown here is derived from an EMBL/GenBank/DDBJ whole genome shotgun (WGS) entry which is preliminary data.</text>
</comment>
<reference evidence="1 2" key="1">
    <citation type="submission" date="2020-08" db="EMBL/GenBank/DDBJ databases">
        <title>Genomic Encyclopedia of Type Strains, Phase IV (KMG-V): Genome sequencing to study the core and pangenomes of soil and plant-associated prokaryotes.</title>
        <authorList>
            <person name="Whitman W."/>
        </authorList>
    </citation>
    <scope>NUCLEOTIDE SEQUENCE [LARGE SCALE GENOMIC DNA]</scope>
    <source>
        <strain evidence="1 2">MP7CTX6</strain>
    </source>
</reference>
<dbReference type="AlphaFoldDB" id="A0A7W8YSE0"/>
<dbReference type="RefSeq" id="WP_183866873.1">
    <property type="nucleotide sequence ID" value="NZ_JACHCF010000004.1"/>
</dbReference>
<sequence length="184" mass="20948">MIAAEKLADWVGVKHGGQLIRRTEKPYFDHLIAVAEMAKPAVAFGYEIGLCHDLLEDTDVSEEELRRVLISIGYTIIDADLITNCVKELTDVFTATAYPDWGKPERKAREAERLVNISATAQTVKYCDLIDNIDWVLKFDQKHAKKYLKKKKLLISMMDKGDEGLRQRLMNVINKGLGRIRKTV</sequence>
<evidence type="ECO:0000313" key="1">
    <source>
        <dbReference type="EMBL" id="MBB5620862.1"/>
    </source>
</evidence>
<protein>
    <submittedName>
        <fullName evidence="1">(P)ppGpp synthase/HD superfamily hydrolase</fullName>
    </submittedName>
</protein>
<proteinExistence type="predicted"/>